<dbReference type="Pfam" id="PF12047">
    <property type="entry name" value="DNMT1-RFD"/>
    <property type="match status" value="1"/>
</dbReference>
<evidence type="ECO:0000256" key="2">
    <source>
        <dbReference type="ARBA" id="ARBA00023242"/>
    </source>
</evidence>
<sequence>MKLASLLQEKENWQSWRHKKRQRSVTSSNKFYLKINEDEIANDCPFPAYYKTSIPETDEYIIFDNDMDAYNPVQLPRSMLHNWSLYNSDSRLISLELLPMKPCADIDVTIYGLGIMTADDGSGFCLDADSHLSSSSSSGAQDVDGIPTYLSAIKEWMIEFGSSMVFISIRTDKAWYRLEKPSKQYTPWYEPVLKTVRLVISIITLLKEQSRVSRLSFADVIKSVSEFNNDHPSCISTCPIVVERYVVVHGQIILQQFAEHPDHTIRKCAFVNGLY</sequence>
<protein>
    <recommendedName>
        <fullName evidence="3">RFTS domain-containing protein</fullName>
    </recommendedName>
</protein>
<evidence type="ECO:0000313" key="4">
    <source>
        <dbReference type="EMBL" id="CAK9140440.1"/>
    </source>
</evidence>
<evidence type="ECO:0000313" key="5">
    <source>
        <dbReference type="Proteomes" id="UP001642360"/>
    </source>
</evidence>
<evidence type="ECO:0000259" key="3">
    <source>
        <dbReference type="Pfam" id="PF12047"/>
    </source>
</evidence>
<reference evidence="4 5" key="1">
    <citation type="submission" date="2024-02" db="EMBL/GenBank/DDBJ databases">
        <authorList>
            <person name="Vignale AGUSTIN F."/>
            <person name="Sosa J E."/>
            <person name="Modenutti C."/>
        </authorList>
    </citation>
    <scope>NUCLEOTIDE SEQUENCE [LARGE SCALE GENOMIC DNA]</scope>
</reference>
<dbReference type="AlphaFoldDB" id="A0ABC8R6U3"/>
<dbReference type="GO" id="GO:0005634">
    <property type="term" value="C:nucleus"/>
    <property type="evidence" value="ECO:0007669"/>
    <property type="project" value="UniProtKB-SubCell"/>
</dbReference>
<gene>
    <name evidence="4" type="ORF">ILEXP_LOCUS7894</name>
</gene>
<keyword evidence="5" id="KW-1185">Reference proteome</keyword>
<keyword evidence="2" id="KW-0539">Nucleus</keyword>
<dbReference type="InterPro" id="IPR022702">
    <property type="entry name" value="Cytosine_MeTrfase1_RFD"/>
</dbReference>
<comment type="subcellular location">
    <subcellularLocation>
        <location evidence="1">Nucleus</location>
    </subcellularLocation>
</comment>
<evidence type="ECO:0000256" key="1">
    <source>
        <dbReference type="ARBA" id="ARBA00004123"/>
    </source>
</evidence>
<accession>A0ABC8R6U3</accession>
<dbReference type="EMBL" id="CAUOFW020001042">
    <property type="protein sequence ID" value="CAK9140440.1"/>
    <property type="molecule type" value="Genomic_DNA"/>
</dbReference>
<proteinExistence type="predicted"/>
<comment type="caution">
    <text evidence="4">The sequence shown here is derived from an EMBL/GenBank/DDBJ whole genome shotgun (WGS) entry which is preliminary data.</text>
</comment>
<organism evidence="4 5">
    <name type="scientific">Ilex paraguariensis</name>
    <name type="common">yerba mate</name>
    <dbReference type="NCBI Taxonomy" id="185542"/>
    <lineage>
        <taxon>Eukaryota</taxon>
        <taxon>Viridiplantae</taxon>
        <taxon>Streptophyta</taxon>
        <taxon>Embryophyta</taxon>
        <taxon>Tracheophyta</taxon>
        <taxon>Spermatophyta</taxon>
        <taxon>Magnoliopsida</taxon>
        <taxon>eudicotyledons</taxon>
        <taxon>Gunneridae</taxon>
        <taxon>Pentapetalae</taxon>
        <taxon>asterids</taxon>
        <taxon>campanulids</taxon>
        <taxon>Aquifoliales</taxon>
        <taxon>Aquifoliaceae</taxon>
        <taxon>Ilex</taxon>
    </lineage>
</organism>
<feature type="domain" description="RFTS" evidence="3">
    <location>
        <begin position="74"/>
        <end position="226"/>
    </location>
</feature>
<name>A0ABC8R6U3_9AQUA</name>
<dbReference type="Proteomes" id="UP001642360">
    <property type="component" value="Unassembled WGS sequence"/>
</dbReference>